<protein>
    <submittedName>
        <fullName evidence="1 2">Cytokine induced apoptosis inhibitor 1-like protein</fullName>
    </submittedName>
</protein>
<sequence>MFLASRSSRLHATIGSTEARANVLAWCPEIGHHLSDRSDDEKATYRDGWVWGGIGSISLSRDPIKCHRGEAEEIGRAGGGPGLAACYQKQYHYPTQGGINPRRAGRKPADAECRSSSGRVANNRVEIKAEPRIDPGTANRWLDRTKYRVAIVYWKTLGNVNRHRREG</sequence>
<dbReference type="VEuPathDB" id="VectorBase:ASIC003581"/>
<dbReference type="EMBL" id="KE524778">
    <property type="protein sequence ID" value="KFB36414.1"/>
    <property type="molecule type" value="Genomic_DNA"/>
</dbReference>
<dbReference type="EnsemblMetazoa" id="ASIC003581-RA">
    <property type="protein sequence ID" value="ASIC003581-PA"/>
    <property type="gene ID" value="ASIC003581"/>
</dbReference>
<keyword evidence="3" id="KW-1185">Reference proteome</keyword>
<dbReference type="EMBL" id="ATLV01012280">
    <property type="status" value="NOT_ANNOTATED_CDS"/>
    <property type="molecule type" value="Genomic_DNA"/>
</dbReference>
<evidence type="ECO:0000313" key="1">
    <source>
        <dbReference type="EMBL" id="KFB36414.1"/>
    </source>
</evidence>
<dbReference type="AlphaFoldDB" id="A0A084VEM0"/>
<name>A0A084VEM0_ANOSI</name>
<organism evidence="1">
    <name type="scientific">Anopheles sinensis</name>
    <name type="common">Mosquito</name>
    <dbReference type="NCBI Taxonomy" id="74873"/>
    <lineage>
        <taxon>Eukaryota</taxon>
        <taxon>Metazoa</taxon>
        <taxon>Ecdysozoa</taxon>
        <taxon>Arthropoda</taxon>
        <taxon>Hexapoda</taxon>
        <taxon>Insecta</taxon>
        <taxon>Pterygota</taxon>
        <taxon>Neoptera</taxon>
        <taxon>Endopterygota</taxon>
        <taxon>Diptera</taxon>
        <taxon>Nematocera</taxon>
        <taxon>Culicoidea</taxon>
        <taxon>Culicidae</taxon>
        <taxon>Anophelinae</taxon>
        <taxon>Anopheles</taxon>
    </lineage>
</organism>
<accession>A0A084VEM0</accession>
<dbReference type="Proteomes" id="UP000030765">
    <property type="component" value="Unassembled WGS sequence"/>
</dbReference>
<evidence type="ECO:0000313" key="2">
    <source>
        <dbReference type="EnsemblMetazoa" id="ASIC003581-PA"/>
    </source>
</evidence>
<proteinExistence type="predicted"/>
<evidence type="ECO:0000313" key="3">
    <source>
        <dbReference type="Proteomes" id="UP000030765"/>
    </source>
</evidence>
<gene>
    <name evidence="1" type="ORF">ZHAS_00003581</name>
</gene>
<reference evidence="2" key="2">
    <citation type="submission" date="2020-05" db="UniProtKB">
        <authorList>
            <consortium name="EnsemblMetazoa"/>
        </authorList>
    </citation>
    <scope>IDENTIFICATION</scope>
</reference>
<reference evidence="1 3" key="1">
    <citation type="journal article" date="2014" name="BMC Genomics">
        <title>Genome sequence of Anopheles sinensis provides insight into genetics basis of mosquito competence for malaria parasites.</title>
        <authorList>
            <person name="Zhou D."/>
            <person name="Zhang D."/>
            <person name="Ding G."/>
            <person name="Shi L."/>
            <person name="Hou Q."/>
            <person name="Ye Y."/>
            <person name="Xu Y."/>
            <person name="Zhou H."/>
            <person name="Xiong C."/>
            <person name="Li S."/>
            <person name="Yu J."/>
            <person name="Hong S."/>
            <person name="Yu X."/>
            <person name="Zou P."/>
            <person name="Chen C."/>
            <person name="Chang X."/>
            <person name="Wang W."/>
            <person name="Lv Y."/>
            <person name="Sun Y."/>
            <person name="Ma L."/>
            <person name="Shen B."/>
            <person name="Zhu C."/>
        </authorList>
    </citation>
    <scope>NUCLEOTIDE SEQUENCE [LARGE SCALE GENOMIC DNA]</scope>
</reference>